<dbReference type="STRING" id="1429867.A0A0G4PKZ8"/>
<dbReference type="AlphaFoldDB" id="A0A0G4PKZ8"/>
<evidence type="ECO:0000313" key="2">
    <source>
        <dbReference type="Proteomes" id="UP000053732"/>
    </source>
</evidence>
<protein>
    <submittedName>
        <fullName evidence="1">Str. FM013</fullName>
    </submittedName>
</protein>
<dbReference type="Proteomes" id="UP000053732">
    <property type="component" value="Unassembled WGS sequence"/>
</dbReference>
<dbReference type="EMBL" id="HG793153">
    <property type="protein sequence ID" value="CRL27044.1"/>
    <property type="molecule type" value="Genomic_DNA"/>
</dbReference>
<accession>A0A0G4PKZ8</accession>
<evidence type="ECO:0000313" key="1">
    <source>
        <dbReference type="EMBL" id="CRL27044.1"/>
    </source>
</evidence>
<gene>
    <name evidence="1" type="ORF">PCAMFM013_S020g000203</name>
</gene>
<proteinExistence type="predicted"/>
<sequence length="315" mass="36665">MAESQGQPHAFLRSLYQQVKNFEPDFPSHGDLQGLGIQTFEVPFDPNENGALKYDPCFFQPHPEKLLEKYPIPPRMQKEYEVHLKIPHIRTIQDFIEKGLGLTEYPPGVAPILENLLCLDRPTYLIENEAYSQSQGLARVISSYLSTPRRGPSDYFTLEHLRNQTYWRQVDYHKAGDPPTIEGHEKPKTWRVINHYRYADRPLKPYSVMSCISNVRPTDTNRGLTTHELRAIVSIILLRVNHRPFRRCCIHPILILSFLGDQQGRIIQASYDGKRIILQYSQLWNFSDTEKAPVELFIRYRLSEPVGRICTLHVR</sequence>
<keyword evidence="2" id="KW-1185">Reference proteome</keyword>
<reference evidence="1 2" key="1">
    <citation type="journal article" date="2014" name="Nat. Commun.">
        <title>Multiple recent horizontal transfers of a large genomic region in cheese making fungi.</title>
        <authorList>
            <person name="Cheeseman K."/>
            <person name="Ropars J."/>
            <person name="Renault P."/>
            <person name="Dupont J."/>
            <person name="Gouzy J."/>
            <person name="Branca A."/>
            <person name="Abraham A.L."/>
            <person name="Ceppi M."/>
            <person name="Conseiller E."/>
            <person name="Debuchy R."/>
            <person name="Malagnac F."/>
            <person name="Goarin A."/>
            <person name="Silar P."/>
            <person name="Lacoste S."/>
            <person name="Sallet E."/>
            <person name="Bensimon A."/>
            <person name="Giraud T."/>
            <person name="Brygoo Y."/>
        </authorList>
    </citation>
    <scope>NUCLEOTIDE SEQUENCE [LARGE SCALE GENOMIC DNA]</scope>
    <source>
        <strain evidence="2">FM 013</strain>
    </source>
</reference>
<organism evidence="1 2">
    <name type="scientific">Penicillium camemberti (strain FM 013)</name>
    <dbReference type="NCBI Taxonomy" id="1429867"/>
    <lineage>
        <taxon>Eukaryota</taxon>
        <taxon>Fungi</taxon>
        <taxon>Dikarya</taxon>
        <taxon>Ascomycota</taxon>
        <taxon>Pezizomycotina</taxon>
        <taxon>Eurotiomycetes</taxon>
        <taxon>Eurotiomycetidae</taxon>
        <taxon>Eurotiales</taxon>
        <taxon>Aspergillaceae</taxon>
        <taxon>Penicillium</taxon>
    </lineage>
</organism>
<name>A0A0G4PKZ8_PENC3</name>